<dbReference type="EMBL" id="JRMQ02000008">
    <property type="protein sequence ID" value="TLE01228.1"/>
    <property type="molecule type" value="Genomic_DNA"/>
</dbReference>
<dbReference type="STRING" id="425400.LS65_01365"/>
<gene>
    <name evidence="1" type="ORF">LS65_006340</name>
</gene>
<keyword evidence="2" id="KW-1185">Reference proteome</keyword>
<dbReference type="OrthoDB" id="80999at2"/>
<protein>
    <submittedName>
        <fullName evidence="1">DUF2716 domain-containing protein</fullName>
    </submittedName>
</protein>
<name>A0A4U8TQL6_9HELI</name>
<dbReference type="RefSeq" id="WP_034360719.1">
    <property type="nucleotide sequence ID" value="NZ_CAJUDB010000005.1"/>
</dbReference>
<proteinExistence type="predicted"/>
<reference evidence="1 2" key="1">
    <citation type="journal article" date="2014" name="Genome Announc.">
        <title>Draft genome sequences of eight enterohepatic helicobacter species isolated from both laboratory and wild rodents.</title>
        <authorList>
            <person name="Sheh A."/>
            <person name="Shen Z."/>
            <person name="Fox J.G."/>
        </authorList>
    </citation>
    <scope>NUCLEOTIDE SEQUENCE [LARGE SCALE GENOMIC DNA]</scope>
    <source>
        <strain evidence="1 2">MIT 01-6451</strain>
    </source>
</reference>
<organism evidence="1 2">
    <name type="scientific">Helicobacter japonicus</name>
    <dbReference type="NCBI Taxonomy" id="425400"/>
    <lineage>
        <taxon>Bacteria</taxon>
        <taxon>Pseudomonadati</taxon>
        <taxon>Campylobacterota</taxon>
        <taxon>Epsilonproteobacteria</taxon>
        <taxon>Campylobacterales</taxon>
        <taxon>Helicobacteraceae</taxon>
        <taxon>Helicobacter</taxon>
    </lineage>
</organism>
<sequence>MRLRTYLAKEAQSKREIFLKKRLIVPNENYEVLGEEETDFMYKRIGFDAIPHWDILKIPHKLPYIIYIADFDKVNHRAFQESMPQIFAKVLDKYDLTSLKSYAQKEEQKAANEIIVLDWQHSCYAYYPKKPSGEYFPYYYDGDYGYNPYSITYGENEIYNFYFPTFYPNGDHFAFFKYDTKSNQVAFGMIGLFDFESRGKKTTITIFGEHFIEEMRYYDEKIFGFEIIEMAGLLQNNKKLE</sequence>
<accession>A0A4U8TQL6</accession>
<dbReference type="AlphaFoldDB" id="A0A4U8TQL6"/>
<comment type="caution">
    <text evidence="1">The sequence shown here is derived from an EMBL/GenBank/DDBJ whole genome shotgun (WGS) entry which is preliminary data.</text>
</comment>
<evidence type="ECO:0000313" key="1">
    <source>
        <dbReference type="EMBL" id="TLE01228.1"/>
    </source>
</evidence>
<evidence type="ECO:0000313" key="2">
    <source>
        <dbReference type="Proteomes" id="UP000029707"/>
    </source>
</evidence>
<dbReference type="Proteomes" id="UP000029707">
    <property type="component" value="Unassembled WGS sequence"/>
</dbReference>
<dbReference type="GeneID" id="82321776"/>